<proteinExistence type="predicted"/>
<evidence type="ECO:0000313" key="4">
    <source>
        <dbReference type="EMBL" id="RZT82233.1"/>
    </source>
</evidence>
<dbReference type="Gene3D" id="3.40.630.30">
    <property type="match status" value="1"/>
</dbReference>
<name>A0A4Q7UQU8_9ACTN</name>
<evidence type="ECO:0000259" key="3">
    <source>
        <dbReference type="PROSITE" id="PS51186"/>
    </source>
</evidence>
<dbReference type="SUPFAM" id="SSF55729">
    <property type="entry name" value="Acyl-CoA N-acyltransferases (Nat)"/>
    <property type="match status" value="2"/>
</dbReference>
<protein>
    <submittedName>
        <fullName evidence="4">Acetyltransferase (GNAT) family protein</fullName>
    </submittedName>
</protein>
<keyword evidence="2" id="KW-0012">Acyltransferase</keyword>
<dbReference type="EMBL" id="SHKK01000001">
    <property type="protein sequence ID" value="RZT82233.1"/>
    <property type="molecule type" value="Genomic_DNA"/>
</dbReference>
<dbReference type="Proteomes" id="UP000293781">
    <property type="component" value="Unassembled WGS sequence"/>
</dbReference>
<reference evidence="4 5" key="1">
    <citation type="submission" date="2019-02" db="EMBL/GenBank/DDBJ databases">
        <title>Sequencing the genomes of 1000 actinobacteria strains.</title>
        <authorList>
            <person name="Klenk H.-P."/>
        </authorList>
    </citation>
    <scope>NUCLEOTIDE SEQUENCE [LARGE SCALE GENOMIC DNA]</scope>
    <source>
        <strain evidence="4 5">DSM 45888</strain>
    </source>
</reference>
<organism evidence="4 5">
    <name type="scientific">Micromonospora violae</name>
    <dbReference type="NCBI Taxonomy" id="1278207"/>
    <lineage>
        <taxon>Bacteria</taxon>
        <taxon>Bacillati</taxon>
        <taxon>Actinomycetota</taxon>
        <taxon>Actinomycetes</taxon>
        <taxon>Micromonosporales</taxon>
        <taxon>Micromonosporaceae</taxon>
        <taxon>Micromonospora</taxon>
    </lineage>
</organism>
<keyword evidence="5" id="KW-1185">Reference proteome</keyword>
<dbReference type="OrthoDB" id="4119890at2"/>
<dbReference type="InterPro" id="IPR050832">
    <property type="entry name" value="Bact_Acetyltransf"/>
</dbReference>
<dbReference type="InterPro" id="IPR016181">
    <property type="entry name" value="Acyl_CoA_acyltransferase"/>
</dbReference>
<dbReference type="PROSITE" id="PS51186">
    <property type="entry name" value="GNAT"/>
    <property type="match status" value="1"/>
</dbReference>
<dbReference type="PANTHER" id="PTHR43877:SF1">
    <property type="entry name" value="ACETYLTRANSFERASE"/>
    <property type="match status" value="1"/>
</dbReference>
<evidence type="ECO:0000313" key="5">
    <source>
        <dbReference type="Proteomes" id="UP000293781"/>
    </source>
</evidence>
<comment type="caution">
    <text evidence="4">The sequence shown here is derived from an EMBL/GenBank/DDBJ whole genome shotgun (WGS) entry which is preliminary data.</text>
</comment>
<dbReference type="PANTHER" id="PTHR43877">
    <property type="entry name" value="AMINOALKYLPHOSPHONATE N-ACETYLTRANSFERASE-RELATED-RELATED"/>
    <property type="match status" value="1"/>
</dbReference>
<dbReference type="Pfam" id="PF00583">
    <property type="entry name" value="Acetyltransf_1"/>
    <property type="match status" value="1"/>
</dbReference>
<accession>A0A4Q7UQU8</accession>
<sequence>MFWHVQPIDPTDLDDAVLAAHHRLAAAALAAERPTEPPPTREGSDEWLQAVSTPARRILLWSVSDDGGLVGVARAALPGHENSHHAQVEVRVDPTRWREGAGTALLRVVADAVHAAGRESVSAWLTKGTPGAALAARLGLKVTSTMLIQQLSFATADATRWRCPAPAGYRQVRWISPAPDELITNFAHAKTAIHGAPFGSVSYHLPTWTVERVRAAEADLVARNVQQRVVAAVHEDTGEIVGLTELQFRPERPAIGLQQDTAVSAPHRGHRLGVFMKSEMLRWLAADPVPGLDCILTSTAPSNVHMNRINEELGFVRTRTAQLVEGDVEDLVARLA</sequence>
<dbReference type="InterPro" id="IPR000182">
    <property type="entry name" value="GNAT_dom"/>
</dbReference>
<gene>
    <name evidence="4" type="ORF">EV382_5538</name>
</gene>
<keyword evidence="1 4" id="KW-0808">Transferase</keyword>
<dbReference type="GO" id="GO:0016747">
    <property type="term" value="F:acyltransferase activity, transferring groups other than amino-acyl groups"/>
    <property type="evidence" value="ECO:0007669"/>
    <property type="project" value="InterPro"/>
</dbReference>
<feature type="domain" description="N-acetyltransferase" evidence="3">
    <location>
        <begin position="15"/>
        <end position="166"/>
    </location>
</feature>
<dbReference type="RefSeq" id="WP_130406560.1">
    <property type="nucleotide sequence ID" value="NZ_SHKK01000001.1"/>
</dbReference>
<dbReference type="CDD" id="cd04301">
    <property type="entry name" value="NAT_SF"/>
    <property type="match status" value="1"/>
</dbReference>
<dbReference type="AlphaFoldDB" id="A0A4Q7UQU8"/>
<evidence type="ECO:0000256" key="2">
    <source>
        <dbReference type="ARBA" id="ARBA00023315"/>
    </source>
</evidence>
<evidence type="ECO:0000256" key="1">
    <source>
        <dbReference type="ARBA" id="ARBA00022679"/>
    </source>
</evidence>